<feature type="signal peptide" evidence="3">
    <location>
        <begin position="1"/>
        <end position="24"/>
    </location>
</feature>
<dbReference type="Proteomes" id="UP000031829">
    <property type="component" value="Chromosome"/>
</dbReference>
<accession>A0A0B6AFY5</accession>
<dbReference type="PROSITE" id="PS51257">
    <property type="entry name" value="PROKAR_LIPOPROTEIN"/>
    <property type="match status" value="1"/>
</dbReference>
<organism evidence="5 6">
    <name type="scientific">Priestia megaterium (strain ATCC 14581 / DSM 32 / CCUG 1817 / JCM 2506 / NBRC 15308 / NCIMB 9376 / NCTC 10342 / NRRL B-14308 / VKM B-512 / Ford 19)</name>
    <name type="common">Bacillus megaterium</name>
    <dbReference type="NCBI Taxonomy" id="1348623"/>
    <lineage>
        <taxon>Bacteria</taxon>
        <taxon>Bacillati</taxon>
        <taxon>Bacillota</taxon>
        <taxon>Bacilli</taxon>
        <taxon>Bacillales</taxon>
        <taxon>Bacillaceae</taxon>
        <taxon>Priestia</taxon>
    </lineage>
</organism>
<reference evidence="5 6" key="1">
    <citation type="journal article" date="2015" name="Genome Announc.">
        <title>Complete genome sequences for 35 biothreat assay-relevant bacillus species.</title>
        <authorList>
            <person name="Johnson S.L."/>
            <person name="Daligault H.E."/>
            <person name="Davenport K.W."/>
            <person name="Jaissle J."/>
            <person name="Frey K.G."/>
            <person name="Ladner J.T."/>
            <person name="Broomall S.M."/>
            <person name="Bishop-Lilly K.A."/>
            <person name="Bruce D.C."/>
            <person name="Gibbons H.S."/>
            <person name="Coyne S.R."/>
            <person name="Lo C.C."/>
            <person name="Meincke L."/>
            <person name="Munk A.C."/>
            <person name="Koroleva G.I."/>
            <person name="Rosenzweig C.N."/>
            <person name="Palacios G.F."/>
            <person name="Redden C.L."/>
            <person name="Minogue T.D."/>
            <person name="Chain P.S."/>
        </authorList>
    </citation>
    <scope>NUCLEOTIDE SEQUENCE [LARGE SCALE GENOMIC DNA]</scope>
    <source>
        <strain evidence="6">ATCC 14581 / DSM 32 / JCM 2506 / NBRC 15308 / NCIMB 9376 / NCTC 10342 / NRRL B-14308 / VKM B-512</strain>
    </source>
</reference>
<dbReference type="SMART" id="SM00854">
    <property type="entry name" value="PGA_cap"/>
    <property type="match status" value="1"/>
</dbReference>
<dbReference type="InterPro" id="IPR019079">
    <property type="entry name" value="Capsule_synth_CapA"/>
</dbReference>
<dbReference type="PANTHER" id="PTHR33393:SF13">
    <property type="entry name" value="PGA BIOSYNTHESIS PROTEIN CAPA"/>
    <property type="match status" value="1"/>
</dbReference>
<evidence type="ECO:0000256" key="1">
    <source>
        <dbReference type="ARBA" id="ARBA00005662"/>
    </source>
</evidence>
<evidence type="ECO:0000313" key="5">
    <source>
        <dbReference type="EMBL" id="AJI23815.1"/>
    </source>
</evidence>
<dbReference type="Gene3D" id="3.60.21.10">
    <property type="match status" value="1"/>
</dbReference>
<dbReference type="RefSeq" id="WP_034651106.1">
    <property type="nucleotide sequence ID" value="NZ_BCVB01000011.1"/>
</dbReference>
<feature type="domain" description="Capsule synthesis protein CapA" evidence="4">
    <location>
        <begin position="59"/>
        <end position="286"/>
    </location>
</feature>
<dbReference type="KEGG" id="bmeg:BG04_5342"/>
<protein>
    <submittedName>
        <fullName evidence="5">Bacterial capsule synthesis PGA_cap family protein</fullName>
    </submittedName>
</protein>
<dbReference type="GeneID" id="93643291"/>
<dbReference type="HOGENOM" id="CLU_038823_1_0_9"/>
<feature type="compositionally biased region" description="Basic and acidic residues" evidence="2">
    <location>
        <begin position="32"/>
        <end position="47"/>
    </location>
</feature>
<dbReference type="PANTHER" id="PTHR33393">
    <property type="entry name" value="POLYGLUTAMINE SYNTHESIS ACCESSORY PROTEIN RV0574C-RELATED"/>
    <property type="match status" value="1"/>
</dbReference>
<name>A0A0B6AFY5_PRIM2</name>
<feature type="chain" id="PRO_5038925766" evidence="3">
    <location>
        <begin position="25"/>
        <end position="368"/>
    </location>
</feature>
<dbReference type="Pfam" id="PF09587">
    <property type="entry name" value="PGA_cap"/>
    <property type="match status" value="1"/>
</dbReference>
<dbReference type="CDD" id="cd07381">
    <property type="entry name" value="MPP_CapA"/>
    <property type="match status" value="1"/>
</dbReference>
<evidence type="ECO:0000259" key="4">
    <source>
        <dbReference type="SMART" id="SM00854"/>
    </source>
</evidence>
<comment type="similarity">
    <text evidence="1">Belongs to the CapA family.</text>
</comment>
<evidence type="ECO:0000313" key="6">
    <source>
        <dbReference type="Proteomes" id="UP000031829"/>
    </source>
</evidence>
<dbReference type="InterPro" id="IPR052169">
    <property type="entry name" value="CW_Biosynth-Accessory"/>
</dbReference>
<gene>
    <name evidence="5" type="ORF">BG04_5342</name>
</gene>
<dbReference type="AlphaFoldDB" id="A0A0B6AFY5"/>
<proteinExistence type="inferred from homology"/>
<feature type="region of interest" description="Disordered" evidence="2">
    <location>
        <begin position="24"/>
        <end position="47"/>
    </location>
</feature>
<dbReference type="SUPFAM" id="SSF56300">
    <property type="entry name" value="Metallo-dependent phosphatases"/>
    <property type="match status" value="1"/>
</dbReference>
<evidence type="ECO:0000256" key="2">
    <source>
        <dbReference type="SAM" id="MobiDB-lite"/>
    </source>
</evidence>
<keyword evidence="3" id="KW-0732">Signal</keyword>
<dbReference type="InterPro" id="IPR029052">
    <property type="entry name" value="Metallo-depent_PP-like"/>
</dbReference>
<evidence type="ECO:0000256" key="3">
    <source>
        <dbReference type="SAM" id="SignalP"/>
    </source>
</evidence>
<dbReference type="EMBL" id="CP009920">
    <property type="protein sequence ID" value="AJI23815.1"/>
    <property type="molecule type" value="Genomic_DNA"/>
</dbReference>
<sequence length="368" mass="41344">MNKYLKKAVIYGSLCFLLGACGGAGEQTSSEPQKKEEAVKSKEKATKKEKKEGINTTIKISAAGDFTLGNDESFSYDSTFNDVAARNGLPYFTQNVKSIFEQDDLTTVNLETTLTTATEKASKTFRFKGDPSFVNILKQGSIETVNLANNHTRDYLQQGYDDTRENLKKSGIGYFGYEDTYVTTVKGVKVGLLGYPGWDDTKEIRSQIKDGIKSLKEKGAKIIIVHFHWGSERHYVPDTAQQALAKYTIDNGADLILGHHPHVVQGIEEYKNKFIVYSLGNFMFGGNKNPSDKDTFVFQQKFTIKDGKLTTNKDINVIPFRISSTTVRNDYRPTPLTGPEKDRVKNKLIDVSNQIKQEKWTVYDEDSK</sequence>